<sequence length="101" mass="11528">MACNVTVFLLLFVLLYIVSVNTATFDKKTVDGMILKTLWTKTYQGFDAKSKEAAIKQIRNSGDYDKLIKYLMKVKKEKLNARLLKSSNQSNQSDGTYITYT</sequence>
<feature type="chain" id="PRO_5035820461" evidence="1">
    <location>
        <begin position="23"/>
        <end position="101"/>
    </location>
</feature>
<name>A0A8S0Z6A2_ARCPL</name>
<evidence type="ECO:0000256" key="1">
    <source>
        <dbReference type="SAM" id="SignalP"/>
    </source>
</evidence>
<reference evidence="2 3" key="1">
    <citation type="submission" date="2020-04" db="EMBL/GenBank/DDBJ databases">
        <authorList>
            <person name="Wallbank WR R."/>
            <person name="Pardo Diaz C."/>
            <person name="Kozak K."/>
            <person name="Martin S."/>
            <person name="Jiggins C."/>
            <person name="Moest M."/>
            <person name="Warren A I."/>
            <person name="Byers J.R.P. K."/>
            <person name="Montejo-Kovacevich G."/>
            <person name="Yen C E."/>
        </authorList>
    </citation>
    <scope>NUCLEOTIDE SEQUENCE [LARGE SCALE GENOMIC DNA]</scope>
</reference>
<dbReference type="Proteomes" id="UP000494106">
    <property type="component" value="Unassembled WGS sequence"/>
</dbReference>
<comment type="caution">
    <text evidence="2">The sequence shown here is derived from an EMBL/GenBank/DDBJ whole genome shotgun (WGS) entry which is preliminary data.</text>
</comment>
<dbReference type="OrthoDB" id="7400720at2759"/>
<dbReference type="EMBL" id="CADEBC010000208">
    <property type="protein sequence ID" value="CAB3225983.1"/>
    <property type="molecule type" value="Genomic_DNA"/>
</dbReference>
<proteinExistence type="predicted"/>
<accession>A0A8S0Z6A2</accession>
<evidence type="ECO:0000313" key="3">
    <source>
        <dbReference type="Proteomes" id="UP000494106"/>
    </source>
</evidence>
<gene>
    <name evidence="2" type="ORF">APLA_LOCUS2672</name>
</gene>
<keyword evidence="3" id="KW-1185">Reference proteome</keyword>
<organism evidence="2 3">
    <name type="scientific">Arctia plantaginis</name>
    <name type="common">Wood tiger moth</name>
    <name type="synonym">Phalaena plantaginis</name>
    <dbReference type="NCBI Taxonomy" id="874455"/>
    <lineage>
        <taxon>Eukaryota</taxon>
        <taxon>Metazoa</taxon>
        <taxon>Ecdysozoa</taxon>
        <taxon>Arthropoda</taxon>
        <taxon>Hexapoda</taxon>
        <taxon>Insecta</taxon>
        <taxon>Pterygota</taxon>
        <taxon>Neoptera</taxon>
        <taxon>Endopterygota</taxon>
        <taxon>Lepidoptera</taxon>
        <taxon>Glossata</taxon>
        <taxon>Ditrysia</taxon>
        <taxon>Noctuoidea</taxon>
        <taxon>Erebidae</taxon>
        <taxon>Arctiinae</taxon>
        <taxon>Arctia</taxon>
    </lineage>
</organism>
<feature type="signal peptide" evidence="1">
    <location>
        <begin position="1"/>
        <end position="22"/>
    </location>
</feature>
<keyword evidence="1" id="KW-0732">Signal</keyword>
<protein>
    <submittedName>
        <fullName evidence="2">Uncharacterized protein</fullName>
    </submittedName>
</protein>
<evidence type="ECO:0000313" key="2">
    <source>
        <dbReference type="EMBL" id="CAB3225983.1"/>
    </source>
</evidence>
<dbReference type="AlphaFoldDB" id="A0A8S0Z6A2"/>